<dbReference type="Proteomes" id="UP001221898">
    <property type="component" value="Unassembled WGS sequence"/>
</dbReference>
<feature type="region of interest" description="Disordered" evidence="1">
    <location>
        <begin position="62"/>
        <end position="97"/>
    </location>
</feature>
<sequence>MAHILRPSTGHCRHLDPRKRDGPPGHWLWTITLLKSSETATLTILVQFGFHGVLASFALTRASRSPGTASARSQEVGRREQPASSGKHQLSGARRIA</sequence>
<protein>
    <submittedName>
        <fullName evidence="2">Uncharacterized protein</fullName>
    </submittedName>
</protein>
<proteinExistence type="predicted"/>
<gene>
    <name evidence="2" type="ORF">AAFF_G00113420</name>
</gene>
<accession>A0AAD7RT50</accession>
<reference evidence="2" key="1">
    <citation type="journal article" date="2023" name="Science">
        <title>Genome structures resolve the early diversification of teleost fishes.</title>
        <authorList>
            <person name="Parey E."/>
            <person name="Louis A."/>
            <person name="Montfort J."/>
            <person name="Bouchez O."/>
            <person name="Roques C."/>
            <person name="Iampietro C."/>
            <person name="Lluch J."/>
            <person name="Castinel A."/>
            <person name="Donnadieu C."/>
            <person name="Desvignes T."/>
            <person name="Floi Bucao C."/>
            <person name="Jouanno E."/>
            <person name="Wen M."/>
            <person name="Mejri S."/>
            <person name="Dirks R."/>
            <person name="Jansen H."/>
            <person name="Henkel C."/>
            <person name="Chen W.J."/>
            <person name="Zahm M."/>
            <person name="Cabau C."/>
            <person name="Klopp C."/>
            <person name="Thompson A.W."/>
            <person name="Robinson-Rechavi M."/>
            <person name="Braasch I."/>
            <person name="Lecointre G."/>
            <person name="Bobe J."/>
            <person name="Postlethwait J.H."/>
            <person name="Berthelot C."/>
            <person name="Roest Crollius H."/>
            <person name="Guiguen Y."/>
        </authorList>
    </citation>
    <scope>NUCLEOTIDE SEQUENCE</scope>
    <source>
        <strain evidence="2">NC1722</strain>
    </source>
</reference>
<organism evidence="2 3">
    <name type="scientific">Aldrovandia affinis</name>
    <dbReference type="NCBI Taxonomy" id="143900"/>
    <lineage>
        <taxon>Eukaryota</taxon>
        <taxon>Metazoa</taxon>
        <taxon>Chordata</taxon>
        <taxon>Craniata</taxon>
        <taxon>Vertebrata</taxon>
        <taxon>Euteleostomi</taxon>
        <taxon>Actinopterygii</taxon>
        <taxon>Neopterygii</taxon>
        <taxon>Teleostei</taxon>
        <taxon>Notacanthiformes</taxon>
        <taxon>Halosauridae</taxon>
        <taxon>Aldrovandia</taxon>
    </lineage>
</organism>
<feature type="compositionally biased region" description="Polar residues" evidence="1">
    <location>
        <begin position="62"/>
        <end position="73"/>
    </location>
</feature>
<feature type="region of interest" description="Disordered" evidence="1">
    <location>
        <begin position="1"/>
        <end position="24"/>
    </location>
</feature>
<evidence type="ECO:0000313" key="3">
    <source>
        <dbReference type="Proteomes" id="UP001221898"/>
    </source>
</evidence>
<feature type="compositionally biased region" description="Basic and acidic residues" evidence="1">
    <location>
        <begin position="13"/>
        <end position="23"/>
    </location>
</feature>
<keyword evidence="3" id="KW-1185">Reference proteome</keyword>
<evidence type="ECO:0000313" key="2">
    <source>
        <dbReference type="EMBL" id="KAJ8389873.1"/>
    </source>
</evidence>
<comment type="caution">
    <text evidence="2">The sequence shown here is derived from an EMBL/GenBank/DDBJ whole genome shotgun (WGS) entry which is preliminary data.</text>
</comment>
<name>A0AAD7RT50_9TELE</name>
<evidence type="ECO:0000256" key="1">
    <source>
        <dbReference type="SAM" id="MobiDB-lite"/>
    </source>
</evidence>
<dbReference type="AlphaFoldDB" id="A0AAD7RT50"/>
<dbReference type="EMBL" id="JAINUG010000177">
    <property type="protein sequence ID" value="KAJ8389873.1"/>
    <property type="molecule type" value="Genomic_DNA"/>
</dbReference>